<reference evidence="2 3" key="1">
    <citation type="journal article" date="2019" name="Int. J. Syst. Evol. Microbiol.">
        <title>The Global Catalogue of Microorganisms (GCM) 10K type strain sequencing project: providing services to taxonomists for standard genome sequencing and annotation.</title>
        <authorList>
            <consortium name="The Broad Institute Genomics Platform"/>
            <consortium name="The Broad Institute Genome Sequencing Center for Infectious Disease"/>
            <person name="Wu L."/>
            <person name="Ma J."/>
        </authorList>
    </citation>
    <scope>NUCLEOTIDE SEQUENCE [LARGE SCALE GENOMIC DNA]</scope>
    <source>
        <strain evidence="2 3">CGMCC 1.12543</strain>
    </source>
</reference>
<accession>A0ABD5RPR4</accession>
<dbReference type="EMBL" id="JBHSQH010000001">
    <property type="protein sequence ID" value="MFC5972377.1"/>
    <property type="molecule type" value="Genomic_DNA"/>
</dbReference>
<name>A0ABD5RPR4_9EURY</name>
<evidence type="ECO:0000313" key="2">
    <source>
        <dbReference type="EMBL" id="MFC5972377.1"/>
    </source>
</evidence>
<protein>
    <recommendedName>
        <fullName evidence="4">Lipoprotein</fullName>
    </recommendedName>
</protein>
<dbReference type="Proteomes" id="UP001596099">
    <property type="component" value="Unassembled WGS sequence"/>
</dbReference>
<gene>
    <name evidence="2" type="ORF">ACFPYI_13635</name>
</gene>
<evidence type="ECO:0000313" key="3">
    <source>
        <dbReference type="Proteomes" id="UP001596099"/>
    </source>
</evidence>
<dbReference type="Gene3D" id="2.50.20.20">
    <property type="match status" value="1"/>
</dbReference>
<dbReference type="Pfam" id="PF24381">
    <property type="entry name" value="DUF7537"/>
    <property type="match status" value="1"/>
</dbReference>
<sequence>MELARGATVLLCLLTVLAGCSSVPGLGGGGDDTYGEGESLNTSALAADHASNLREAGSFTVVLTQNSSTGEGATTDQRQRVAVDLDANRTLLTGSADQRSGNRSVSNEQTVYGTDEATFVRIGQGEDARYQYIDASGGGPMTPSLGGEQFVPLNATSSLATATDWTRNGTTTQDGETLTRFVATGNETLADSVFASSGVTVTRYDATLLVTNDGTVRQSSFTLGVESGGQSATQRVDVRITDVGNTTVEEPDWLDEAREQSGGLGNGTTDGAESGAAGVSANGTATANASA</sequence>
<evidence type="ECO:0008006" key="4">
    <source>
        <dbReference type="Google" id="ProtNLM"/>
    </source>
</evidence>
<feature type="region of interest" description="Disordered" evidence="1">
    <location>
        <begin position="249"/>
        <end position="291"/>
    </location>
</feature>
<comment type="caution">
    <text evidence="2">The sequence shown here is derived from an EMBL/GenBank/DDBJ whole genome shotgun (WGS) entry which is preliminary data.</text>
</comment>
<organism evidence="2 3">
    <name type="scientific">Halomarina salina</name>
    <dbReference type="NCBI Taxonomy" id="1872699"/>
    <lineage>
        <taxon>Archaea</taxon>
        <taxon>Methanobacteriati</taxon>
        <taxon>Methanobacteriota</taxon>
        <taxon>Stenosarchaea group</taxon>
        <taxon>Halobacteria</taxon>
        <taxon>Halobacteriales</taxon>
        <taxon>Natronomonadaceae</taxon>
        <taxon>Halomarina</taxon>
    </lineage>
</organism>
<dbReference type="InterPro" id="IPR055959">
    <property type="entry name" value="DUF7537"/>
</dbReference>
<keyword evidence="3" id="KW-1185">Reference proteome</keyword>
<proteinExistence type="predicted"/>
<feature type="compositionally biased region" description="Low complexity" evidence="1">
    <location>
        <begin position="274"/>
        <end position="291"/>
    </location>
</feature>
<dbReference type="PROSITE" id="PS51257">
    <property type="entry name" value="PROKAR_LIPOPROTEIN"/>
    <property type="match status" value="1"/>
</dbReference>
<dbReference type="AlphaFoldDB" id="A0ABD5RPR4"/>
<dbReference type="RefSeq" id="WP_247415610.1">
    <property type="nucleotide sequence ID" value="NZ_JALLGW010000001.1"/>
</dbReference>
<evidence type="ECO:0000256" key="1">
    <source>
        <dbReference type="SAM" id="MobiDB-lite"/>
    </source>
</evidence>